<evidence type="ECO:0000313" key="3">
    <source>
        <dbReference type="Proteomes" id="UP001241169"/>
    </source>
</evidence>
<reference evidence="2 3" key="1">
    <citation type="submission" date="2016-10" db="EMBL/GenBank/DDBJ databases">
        <title>The genome sequence of Colletotrichum fioriniae PJ7.</title>
        <authorList>
            <person name="Baroncelli R."/>
        </authorList>
    </citation>
    <scope>NUCLEOTIDE SEQUENCE [LARGE SCALE GENOMIC DNA]</scope>
    <source>
        <strain evidence="2 3">IMI 384185</strain>
    </source>
</reference>
<evidence type="ECO:0000313" key="2">
    <source>
        <dbReference type="EMBL" id="KAK1531301.1"/>
    </source>
</evidence>
<accession>A0ABQ9SA80</accession>
<keyword evidence="1" id="KW-0732">Signal</keyword>
<protein>
    <submittedName>
        <fullName evidence="2">Uncharacterized protein</fullName>
    </submittedName>
</protein>
<feature type="signal peptide" evidence="1">
    <location>
        <begin position="1"/>
        <end position="22"/>
    </location>
</feature>
<dbReference type="GeneID" id="85379108"/>
<dbReference type="RefSeq" id="XP_060345557.1">
    <property type="nucleotide sequence ID" value="XM_060495209.1"/>
</dbReference>
<keyword evidence="3" id="KW-1185">Reference proteome</keyword>
<dbReference type="EMBL" id="MOPA01000009">
    <property type="protein sequence ID" value="KAK1531301.1"/>
    <property type="molecule type" value="Genomic_DNA"/>
</dbReference>
<feature type="chain" id="PRO_5047088487" evidence="1">
    <location>
        <begin position="23"/>
        <end position="135"/>
    </location>
</feature>
<name>A0ABQ9SA80_9PEZI</name>
<dbReference type="Proteomes" id="UP001241169">
    <property type="component" value="Unassembled WGS sequence"/>
</dbReference>
<sequence>MGSSRTLAGSILNTTIVFWGLGARCADTAAGRAKSRNPTKNGTASTSLPTALSSYILPFCEFGNGLFDDGVILEEHVVQPSLIGCVDGVAYSISQKYMPLPSVSELAACSSKGLAALSQVIDVPLSTSIRGIRTP</sequence>
<proteinExistence type="predicted"/>
<comment type="caution">
    <text evidence="2">The sequence shown here is derived from an EMBL/GenBank/DDBJ whole genome shotgun (WGS) entry which is preliminary data.</text>
</comment>
<gene>
    <name evidence="2" type="ORF">CPAR01_10950</name>
</gene>
<evidence type="ECO:0000256" key="1">
    <source>
        <dbReference type="SAM" id="SignalP"/>
    </source>
</evidence>
<organism evidence="2 3">
    <name type="scientific">Colletotrichum paranaense</name>
    <dbReference type="NCBI Taxonomy" id="1914294"/>
    <lineage>
        <taxon>Eukaryota</taxon>
        <taxon>Fungi</taxon>
        <taxon>Dikarya</taxon>
        <taxon>Ascomycota</taxon>
        <taxon>Pezizomycotina</taxon>
        <taxon>Sordariomycetes</taxon>
        <taxon>Hypocreomycetidae</taxon>
        <taxon>Glomerellales</taxon>
        <taxon>Glomerellaceae</taxon>
        <taxon>Colletotrichum</taxon>
        <taxon>Colletotrichum acutatum species complex</taxon>
    </lineage>
</organism>